<evidence type="ECO:0000313" key="5">
    <source>
        <dbReference type="Proteomes" id="UP000603227"/>
    </source>
</evidence>
<gene>
    <name evidence="4" type="ORF">GCM10017771_61150</name>
</gene>
<dbReference type="Gene3D" id="3.30.365.10">
    <property type="entry name" value="Aldehyde oxidase/xanthine dehydrogenase, molybdopterin binding domain"/>
    <property type="match status" value="4"/>
</dbReference>
<evidence type="ECO:0000313" key="4">
    <source>
        <dbReference type="EMBL" id="GHE41759.1"/>
    </source>
</evidence>
<reference evidence="4" key="2">
    <citation type="submission" date="2020-09" db="EMBL/GenBank/DDBJ databases">
        <authorList>
            <person name="Sun Q."/>
            <person name="Zhou Y."/>
        </authorList>
    </citation>
    <scope>NUCLEOTIDE SEQUENCE</scope>
    <source>
        <strain evidence="4">CGMCC 4.7403</strain>
    </source>
</reference>
<dbReference type="InterPro" id="IPR046867">
    <property type="entry name" value="AldOxase/xan_DH_MoCoBD2"/>
</dbReference>
<dbReference type="EMBL" id="BNAT01000025">
    <property type="protein sequence ID" value="GHE41759.1"/>
    <property type="molecule type" value="Genomic_DNA"/>
</dbReference>
<dbReference type="SMART" id="SM01008">
    <property type="entry name" value="Ald_Xan_dh_C"/>
    <property type="match status" value="1"/>
</dbReference>
<dbReference type="InterPro" id="IPR000674">
    <property type="entry name" value="Ald_Oxase/Xan_DH_a/b"/>
</dbReference>
<feature type="domain" description="Aldehyde oxidase/xanthine dehydrogenase a/b hammerhead" evidence="3">
    <location>
        <begin position="26"/>
        <end position="136"/>
    </location>
</feature>
<dbReference type="SUPFAM" id="SSF54665">
    <property type="entry name" value="CO dehydrogenase molybdoprotein N-domain-like"/>
    <property type="match status" value="1"/>
</dbReference>
<dbReference type="GO" id="GO:0005506">
    <property type="term" value="F:iron ion binding"/>
    <property type="evidence" value="ECO:0007669"/>
    <property type="project" value="InterPro"/>
</dbReference>
<dbReference type="PANTHER" id="PTHR11908:SF132">
    <property type="entry name" value="ALDEHYDE OXIDASE 1-RELATED"/>
    <property type="match status" value="1"/>
</dbReference>
<protein>
    <submittedName>
        <fullName evidence="4">Xanthine dehydrogenase</fullName>
    </submittedName>
</protein>
<evidence type="ECO:0000259" key="3">
    <source>
        <dbReference type="SMART" id="SM01008"/>
    </source>
</evidence>
<comment type="caution">
    <text evidence="4">The sequence shown here is derived from an EMBL/GenBank/DDBJ whole genome shotgun (WGS) entry which is preliminary data.</text>
</comment>
<sequence>MTTAERSQHPTVGAPVVRADSLDKVTGSARYAYEYPVPDVAYVWPVGATIARGRVRKVDPSAALAVPGVLAVLDQDNTPRLRPGARSAFVSLDDLQVLQSPEVAYRGQIVAAVVALSLEAAREAAAVVRVTYERQPHDVVLRADHEAIRQPETMGVGMPAAVAFGDVDQAFAGAPVRVEATYTTPAAHASPLEPHATIASWDGDRLTLHNSDQAPYLSAQAIATLFGLEESAVEVVSEYVGGGFGSKAMPRVPTVLAALAARAVGRPVKIALTRRQMVSLVPHRSPTIQRLRLGADREGRLVALDHDAVQQCSTLLEYTEETVAPTPTLYAVPHLRATARVAALDVPPPNWFRAPGYTPGMFALESAMDELACALGIDPIELRIRNQPKRDGAHERAACLREGAARFGWDRRDPSPGTRWEGRWLVGTGVAVSYHPYAAMRTHARARVEPDGTYRVTVGAADIGTGARTVLHQVAADALGTPLDRVRLDIGRASLGFAAAAGGSMGTASWSRAVYKACRSLAAELFAHGGTVPDSGLEVLADTAGDLGEHTAGHTHGAQFAQVRVDTDTGEIVLDRLLGVFAAGRILNPRTARSQFLGAMTMGVSMALLESGELAPDFGDFAEQDLAAYHFAASADIRDLEAVWLDEPGAPSGPTDVRGIGELGIVGTAAAIANAFHHATGVRVRDLPLRVERSRLALAAGRRGPGRPR</sequence>
<keyword evidence="5" id="KW-1185">Reference proteome</keyword>
<dbReference type="InterPro" id="IPR008274">
    <property type="entry name" value="AldOxase/xan_DH_MoCoBD1"/>
</dbReference>
<dbReference type="Proteomes" id="UP000603227">
    <property type="component" value="Unassembled WGS sequence"/>
</dbReference>
<evidence type="ECO:0000256" key="1">
    <source>
        <dbReference type="ARBA" id="ARBA00022505"/>
    </source>
</evidence>
<keyword evidence="1" id="KW-0500">Molybdenum</keyword>
<dbReference type="Pfam" id="PF02738">
    <property type="entry name" value="MoCoBD_1"/>
    <property type="match status" value="1"/>
</dbReference>
<accession>A0A918ZA26</accession>
<dbReference type="RefSeq" id="WP_189785677.1">
    <property type="nucleotide sequence ID" value="NZ_BNAT01000025.1"/>
</dbReference>
<reference evidence="4" key="1">
    <citation type="journal article" date="2014" name="Int. J. Syst. Evol. Microbiol.">
        <title>Complete genome sequence of Corynebacterium casei LMG S-19264T (=DSM 44701T), isolated from a smear-ripened cheese.</title>
        <authorList>
            <consortium name="US DOE Joint Genome Institute (JGI-PGF)"/>
            <person name="Walter F."/>
            <person name="Albersmeier A."/>
            <person name="Kalinowski J."/>
            <person name="Ruckert C."/>
        </authorList>
    </citation>
    <scope>NUCLEOTIDE SEQUENCE</scope>
    <source>
        <strain evidence="4">CGMCC 4.7403</strain>
    </source>
</reference>
<proteinExistence type="predicted"/>
<dbReference type="Pfam" id="PF20256">
    <property type="entry name" value="MoCoBD_2"/>
    <property type="match status" value="2"/>
</dbReference>
<keyword evidence="2" id="KW-0560">Oxidoreductase</keyword>
<dbReference type="Gene3D" id="3.90.1170.50">
    <property type="entry name" value="Aldehyde oxidase/xanthine dehydrogenase, a/b hammerhead"/>
    <property type="match status" value="1"/>
</dbReference>
<dbReference type="SUPFAM" id="SSF56003">
    <property type="entry name" value="Molybdenum cofactor-binding domain"/>
    <property type="match status" value="1"/>
</dbReference>
<dbReference type="PANTHER" id="PTHR11908">
    <property type="entry name" value="XANTHINE DEHYDROGENASE"/>
    <property type="match status" value="1"/>
</dbReference>
<evidence type="ECO:0000256" key="2">
    <source>
        <dbReference type="ARBA" id="ARBA00023002"/>
    </source>
</evidence>
<dbReference type="GO" id="GO:0016491">
    <property type="term" value="F:oxidoreductase activity"/>
    <property type="evidence" value="ECO:0007669"/>
    <property type="project" value="UniProtKB-KW"/>
</dbReference>
<dbReference type="AlphaFoldDB" id="A0A918ZA26"/>
<organism evidence="4 5">
    <name type="scientific">Streptomyces capitiformicae</name>
    <dbReference type="NCBI Taxonomy" id="2014920"/>
    <lineage>
        <taxon>Bacteria</taxon>
        <taxon>Bacillati</taxon>
        <taxon>Actinomycetota</taxon>
        <taxon>Actinomycetes</taxon>
        <taxon>Kitasatosporales</taxon>
        <taxon>Streptomycetaceae</taxon>
        <taxon>Streptomyces</taxon>
    </lineage>
</organism>
<dbReference type="InterPro" id="IPR036856">
    <property type="entry name" value="Ald_Oxase/Xan_DH_a/b_sf"/>
</dbReference>
<name>A0A918ZA26_9ACTN</name>
<dbReference type="Pfam" id="PF01315">
    <property type="entry name" value="Ald_Xan_dh_C"/>
    <property type="match status" value="1"/>
</dbReference>
<dbReference type="InterPro" id="IPR016208">
    <property type="entry name" value="Ald_Oxase/xanthine_DH-like"/>
</dbReference>
<dbReference type="InterPro" id="IPR037165">
    <property type="entry name" value="AldOxase/xan_DH_Mopterin-bd_sf"/>
</dbReference>